<dbReference type="AlphaFoldDB" id="A0A1Y1HYP0"/>
<protein>
    <submittedName>
        <fullName evidence="2">Uncharacterized protein</fullName>
    </submittedName>
</protein>
<evidence type="ECO:0000313" key="2">
    <source>
        <dbReference type="EMBL" id="GAQ83764.1"/>
    </source>
</evidence>
<dbReference type="SUPFAM" id="SSF56399">
    <property type="entry name" value="ADP-ribosylation"/>
    <property type="match status" value="1"/>
</dbReference>
<organism evidence="2 3">
    <name type="scientific">Klebsormidium nitens</name>
    <name type="common">Green alga</name>
    <name type="synonym">Ulothrix nitens</name>
    <dbReference type="NCBI Taxonomy" id="105231"/>
    <lineage>
        <taxon>Eukaryota</taxon>
        <taxon>Viridiplantae</taxon>
        <taxon>Streptophyta</taxon>
        <taxon>Klebsormidiophyceae</taxon>
        <taxon>Klebsormidiales</taxon>
        <taxon>Klebsormidiaceae</taxon>
        <taxon>Klebsormidium</taxon>
    </lineage>
</organism>
<name>A0A1Y1HYP0_KLENI</name>
<evidence type="ECO:0000256" key="1">
    <source>
        <dbReference type="SAM" id="MobiDB-lite"/>
    </source>
</evidence>
<sequence length="1042" mass="114474">MIILRLSRQGEAKTLVSRVLTFATMRAETTGSKDFSTIRWGFSSTCTFDQLPRTPRALAAMIASCERLRRRRVSSELLEFLTSVERLNQFLSKTSPRLHLLYVKKRARPGHLLFERFSDTMAEHVANLGDALQSLMGSGSPAISPLTFAFHGTPPMNIPSILKDGMLPEMRACGRGGDWFATSPSTSVWYCQKHLLSESGRWNAVKMILFLLLPIPGKRREAEKGSAPEVTAGPFPEHLGPVSDDEMATMGLAVGCSYFAAVEVILDSPVEPQPNPDPEGIVERRLERPEDINEEKMSKTDTDERAGGRQEVSAESMKHFQSAGTWAVTGKGRKKTMQKRFTGGSDQAVRRETENGADGGLRTSAPPIFKGSPKLVVQWKAPDSKLWYQFEASVGQAILAAWAAGQETFRLEEPLPKLPARPHDEAEKTSALPDVVHRQEDAELSSPVLTFGTMRAGIEGSDECHTFRWGFSWFCTFDRLPSTPRALAEMIANCEQAKMRLLQSFRVIVNERARQGGALFERFLDAMAGHVADLGASQGSPVANAFVSRLSAASVDVSRISSLEVLRLGLSALSVTSALPRRSSCARNRAARGFAPEVALTDSSNRDLAATWHFESSGGAKWSATTRRAARSRAHVLVHQVLSELLEFLISNERIDCFLSETGSSVSRLAVNEHARPGGLLIERFVDAMEGHVADLGGLDYVMVRASKSPPPVKSGLRLNVSWRAPHSRQWQPYEDSVARAMLAAYASGRATFKVKEAVRRSPRVKGLQPARTTKRGQRKTKRARAEAKYSKPVSENRLLTFATMRDGSSSSKAFRAIRWGFSSTIIFDRLPSTAPALAAMIAECGAAKQRQEKRIDSFLQEVTEGPLLQPYNHSRGIDKVQLSRVAINKQAQPGGALYQGFRGAMSGHVAKLGAAFRTLMGAATPSIAPLTFAFHGTPPANIPSILKDGMLPEKRVLSGSDWFAMSPMTSTGYCRKGQPYDAAQAPQQHQRFRLILFLLLPVGLAVSPRYLGYQGVVVMNNVHYELPLCTVDFSYRVKGQS</sequence>
<accession>A0A1Y1HYP0</accession>
<reference evidence="2 3" key="1">
    <citation type="journal article" date="2014" name="Nat. Commun.">
        <title>Klebsormidium flaccidum genome reveals primary factors for plant terrestrial adaptation.</title>
        <authorList>
            <person name="Hori K."/>
            <person name="Maruyama F."/>
            <person name="Fujisawa T."/>
            <person name="Togashi T."/>
            <person name="Yamamoto N."/>
            <person name="Seo M."/>
            <person name="Sato S."/>
            <person name="Yamada T."/>
            <person name="Mori H."/>
            <person name="Tajima N."/>
            <person name="Moriyama T."/>
            <person name="Ikeuchi M."/>
            <person name="Watanabe M."/>
            <person name="Wada H."/>
            <person name="Kobayashi K."/>
            <person name="Saito M."/>
            <person name="Masuda T."/>
            <person name="Sasaki-Sekimoto Y."/>
            <person name="Mashiguchi K."/>
            <person name="Awai K."/>
            <person name="Shimojima M."/>
            <person name="Masuda S."/>
            <person name="Iwai M."/>
            <person name="Nobusawa T."/>
            <person name="Narise T."/>
            <person name="Kondo S."/>
            <person name="Saito H."/>
            <person name="Sato R."/>
            <person name="Murakawa M."/>
            <person name="Ihara Y."/>
            <person name="Oshima-Yamada Y."/>
            <person name="Ohtaka K."/>
            <person name="Satoh M."/>
            <person name="Sonobe K."/>
            <person name="Ishii M."/>
            <person name="Ohtani R."/>
            <person name="Kanamori-Sato M."/>
            <person name="Honoki R."/>
            <person name="Miyazaki D."/>
            <person name="Mochizuki H."/>
            <person name="Umetsu J."/>
            <person name="Higashi K."/>
            <person name="Shibata D."/>
            <person name="Kamiya Y."/>
            <person name="Sato N."/>
            <person name="Nakamura Y."/>
            <person name="Tabata S."/>
            <person name="Ida S."/>
            <person name="Kurokawa K."/>
            <person name="Ohta H."/>
        </authorList>
    </citation>
    <scope>NUCLEOTIDE SEQUENCE [LARGE SCALE GENOMIC DNA]</scope>
    <source>
        <strain evidence="2 3">NIES-2285</strain>
    </source>
</reference>
<feature type="region of interest" description="Disordered" evidence="1">
    <location>
        <begin position="763"/>
        <end position="790"/>
    </location>
</feature>
<feature type="region of interest" description="Disordered" evidence="1">
    <location>
        <begin position="328"/>
        <end position="366"/>
    </location>
</feature>
<dbReference type="Proteomes" id="UP000054558">
    <property type="component" value="Unassembled WGS sequence"/>
</dbReference>
<keyword evidence="3" id="KW-1185">Reference proteome</keyword>
<proteinExistence type="predicted"/>
<feature type="compositionally biased region" description="Basic residues" evidence="1">
    <location>
        <begin position="773"/>
        <end position="783"/>
    </location>
</feature>
<feature type="region of interest" description="Disordered" evidence="1">
    <location>
        <begin position="269"/>
        <end position="307"/>
    </location>
</feature>
<feature type="compositionally biased region" description="Basic and acidic residues" evidence="1">
    <location>
        <begin position="281"/>
        <end position="307"/>
    </location>
</feature>
<dbReference type="EMBL" id="DF237110">
    <property type="protein sequence ID" value="GAQ83764.1"/>
    <property type="molecule type" value="Genomic_DNA"/>
</dbReference>
<gene>
    <name evidence="2" type="ORF">KFL_001610050</name>
</gene>
<evidence type="ECO:0000313" key="3">
    <source>
        <dbReference type="Proteomes" id="UP000054558"/>
    </source>
</evidence>